<dbReference type="AlphaFoldDB" id="A0A1X3J764"/>
<evidence type="ECO:0000313" key="2">
    <source>
        <dbReference type="Proteomes" id="UP000193942"/>
    </source>
</evidence>
<organism evidence="1 2">
    <name type="scientific">Escherichia coli TA447</name>
    <dbReference type="NCBI Taxonomy" id="656447"/>
    <lineage>
        <taxon>Bacteria</taxon>
        <taxon>Pseudomonadati</taxon>
        <taxon>Pseudomonadota</taxon>
        <taxon>Gammaproteobacteria</taxon>
        <taxon>Enterobacterales</taxon>
        <taxon>Enterobacteriaceae</taxon>
        <taxon>Escherichia</taxon>
    </lineage>
</organism>
<proteinExistence type="predicted"/>
<dbReference type="EMBL" id="ADIZ01000001">
    <property type="protein sequence ID" value="OSK98523.1"/>
    <property type="molecule type" value="Genomic_DNA"/>
</dbReference>
<name>A0A1X3J764_ECOLX</name>
<evidence type="ECO:0000313" key="1">
    <source>
        <dbReference type="EMBL" id="OSK98523.1"/>
    </source>
</evidence>
<reference evidence="1 2" key="1">
    <citation type="submission" date="2010-04" db="EMBL/GenBank/DDBJ databases">
        <title>The Genome Sequence of Escherichia coli TA447.</title>
        <authorList>
            <consortium name="The Broad Institute Genome Sequencing Platform"/>
            <consortium name="The Broad Institute Genome Sequencing Center for Infectious Disease"/>
            <person name="Feldgarden M."/>
            <person name="Gordon D.M."/>
            <person name="Johnson J.R."/>
            <person name="Johnston B.D."/>
            <person name="Young S."/>
            <person name="Zeng Q."/>
            <person name="Koehrsen M."/>
            <person name="Alvarado L."/>
            <person name="Berlin A.M."/>
            <person name="Borenstein D."/>
            <person name="Chapman S.B."/>
            <person name="Chen Z."/>
            <person name="Engels R."/>
            <person name="Freedman E."/>
            <person name="Gellesch M."/>
            <person name="Goldberg J."/>
            <person name="Griggs A."/>
            <person name="Gujja S."/>
            <person name="Heilman E.R."/>
            <person name="Heiman D.I."/>
            <person name="Hepburn T.A."/>
            <person name="Howarth C."/>
            <person name="Jen D."/>
            <person name="Larson L."/>
            <person name="Mehta T."/>
            <person name="Park D."/>
            <person name="Pearson M."/>
            <person name="Richards J."/>
            <person name="Roberts A."/>
            <person name="Saif S."/>
            <person name="Shea T.D."/>
            <person name="Shenoy N."/>
            <person name="Sisk P."/>
            <person name="Stolte C."/>
            <person name="Sykes S.N."/>
            <person name="Walk T."/>
            <person name="White J."/>
            <person name="Yandava C."/>
            <person name="Haas B."/>
            <person name="Henn M.R."/>
            <person name="Nusbaum C."/>
            <person name="Birren B."/>
        </authorList>
    </citation>
    <scope>NUCLEOTIDE SEQUENCE [LARGE SCALE GENOMIC DNA]</scope>
    <source>
        <strain evidence="1 2">TA447</strain>
    </source>
</reference>
<dbReference type="Proteomes" id="UP000193942">
    <property type="component" value="Unassembled WGS sequence"/>
</dbReference>
<accession>A0A1X3J764</accession>
<protein>
    <submittedName>
        <fullName evidence="1">Uncharacterized protein</fullName>
    </submittedName>
</protein>
<sequence>MLAIACCSDLLEAIDIPGSEIIAIMLANFLLFKPASEDILL</sequence>
<comment type="caution">
    <text evidence="1">The sequence shown here is derived from an EMBL/GenBank/DDBJ whole genome shotgun (WGS) entry which is preliminary data.</text>
</comment>
<gene>
    <name evidence="1" type="ORF">ECXG_02795</name>
</gene>